<evidence type="ECO:0000313" key="6">
    <source>
        <dbReference type="EMBL" id="OGY50966.1"/>
    </source>
</evidence>
<comment type="function">
    <text evidence="4">This protein is one of the early assembly proteins of the 50S ribosomal subunit, although it is not seen to bind rRNA by itself. It is important during the early stages of 50S assembly.</text>
</comment>
<dbReference type="PANTHER" id="PTHR11545">
    <property type="entry name" value="RIBOSOMAL PROTEIN L13"/>
    <property type="match status" value="1"/>
</dbReference>
<dbReference type="GO" id="GO:0003735">
    <property type="term" value="F:structural constituent of ribosome"/>
    <property type="evidence" value="ECO:0007669"/>
    <property type="project" value="InterPro"/>
</dbReference>
<dbReference type="InterPro" id="IPR036899">
    <property type="entry name" value="Ribosomal_uL13_sf"/>
</dbReference>
<evidence type="ECO:0000256" key="4">
    <source>
        <dbReference type="HAMAP-Rule" id="MF_01366"/>
    </source>
</evidence>
<feature type="region of interest" description="Disordered" evidence="5">
    <location>
        <begin position="1"/>
        <end position="32"/>
    </location>
</feature>
<sequence>MPTTAEKKSASKKPATTEVQKPKSKPGFQRQAHQIDATNQVLGRLASSIAILLRGKHRPTFTPHLDQGDFVVVRNAKNLKITGNKREQKIYYHHSGYPGGLKRTQMKDVIAKNPGDVLRRAVWNMLPKNKLRSRMIKRLTIIN</sequence>
<gene>
    <name evidence="4" type="primary">rplM</name>
    <name evidence="6" type="ORF">A3J59_00515</name>
</gene>
<evidence type="ECO:0000256" key="5">
    <source>
        <dbReference type="SAM" id="MobiDB-lite"/>
    </source>
</evidence>
<dbReference type="GO" id="GO:0005840">
    <property type="term" value="C:ribosome"/>
    <property type="evidence" value="ECO:0007669"/>
    <property type="project" value="UniProtKB-KW"/>
</dbReference>
<evidence type="ECO:0000256" key="1">
    <source>
        <dbReference type="ARBA" id="ARBA00006227"/>
    </source>
</evidence>
<evidence type="ECO:0000256" key="3">
    <source>
        <dbReference type="ARBA" id="ARBA00023274"/>
    </source>
</evidence>
<dbReference type="GO" id="GO:0017148">
    <property type="term" value="P:negative regulation of translation"/>
    <property type="evidence" value="ECO:0007669"/>
    <property type="project" value="TreeGrafter"/>
</dbReference>
<comment type="similarity">
    <text evidence="1 4">Belongs to the universal ribosomal protein uL13 family.</text>
</comment>
<reference evidence="6 7" key="1">
    <citation type="journal article" date="2016" name="Nat. Commun.">
        <title>Thousands of microbial genomes shed light on interconnected biogeochemical processes in an aquifer system.</title>
        <authorList>
            <person name="Anantharaman K."/>
            <person name="Brown C.T."/>
            <person name="Hug L.A."/>
            <person name="Sharon I."/>
            <person name="Castelle C.J."/>
            <person name="Probst A.J."/>
            <person name="Thomas B.C."/>
            <person name="Singh A."/>
            <person name="Wilkins M.J."/>
            <person name="Karaoz U."/>
            <person name="Brodie E.L."/>
            <person name="Williams K.H."/>
            <person name="Hubbard S.S."/>
            <person name="Banfield J.F."/>
        </authorList>
    </citation>
    <scope>NUCLEOTIDE SEQUENCE [LARGE SCALE GENOMIC DNA]</scope>
</reference>
<accession>A0A1G1YGN7</accession>
<dbReference type="AlphaFoldDB" id="A0A1G1YGN7"/>
<dbReference type="STRING" id="1797542.A3J59_00515"/>
<dbReference type="PANTHER" id="PTHR11545:SF2">
    <property type="entry name" value="LARGE RIBOSOMAL SUBUNIT PROTEIN UL13M"/>
    <property type="match status" value="1"/>
</dbReference>
<dbReference type="NCBIfam" id="TIGR01066">
    <property type="entry name" value="rplM_bact"/>
    <property type="match status" value="1"/>
</dbReference>
<protein>
    <recommendedName>
        <fullName evidence="4">Large ribosomal subunit protein uL13</fullName>
    </recommendedName>
</protein>
<keyword evidence="3 4" id="KW-0687">Ribonucleoprotein</keyword>
<dbReference type="GO" id="GO:0003729">
    <property type="term" value="F:mRNA binding"/>
    <property type="evidence" value="ECO:0007669"/>
    <property type="project" value="TreeGrafter"/>
</dbReference>
<dbReference type="InterPro" id="IPR005822">
    <property type="entry name" value="Ribosomal_uL13"/>
</dbReference>
<dbReference type="GO" id="GO:1990904">
    <property type="term" value="C:ribonucleoprotein complex"/>
    <property type="evidence" value="ECO:0007669"/>
    <property type="project" value="UniProtKB-KW"/>
</dbReference>
<dbReference type="EMBL" id="MHIL01000026">
    <property type="protein sequence ID" value="OGY50966.1"/>
    <property type="molecule type" value="Genomic_DNA"/>
</dbReference>
<dbReference type="CDD" id="cd00392">
    <property type="entry name" value="Ribosomal_L13"/>
    <property type="match status" value="1"/>
</dbReference>
<keyword evidence="2 4" id="KW-0689">Ribosomal protein</keyword>
<dbReference type="HAMAP" id="MF_01366">
    <property type="entry name" value="Ribosomal_uL13"/>
    <property type="match status" value="1"/>
</dbReference>
<dbReference type="InterPro" id="IPR005823">
    <property type="entry name" value="Ribosomal_uL13_bac-type"/>
</dbReference>
<proteinExistence type="inferred from homology"/>
<dbReference type="Proteomes" id="UP000177310">
    <property type="component" value="Unassembled WGS sequence"/>
</dbReference>
<dbReference type="Pfam" id="PF00572">
    <property type="entry name" value="Ribosomal_L13"/>
    <property type="match status" value="1"/>
</dbReference>
<evidence type="ECO:0000313" key="7">
    <source>
        <dbReference type="Proteomes" id="UP000177310"/>
    </source>
</evidence>
<dbReference type="GO" id="GO:0006412">
    <property type="term" value="P:translation"/>
    <property type="evidence" value="ECO:0007669"/>
    <property type="project" value="UniProtKB-UniRule"/>
</dbReference>
<dbReference type="Gene3D" id="3.90.1180.10">
    <property type="entry name" value="Ribosomal protein L13"/>
    <property type="match status" value="1"/>
</dbReference>
<dbReference type="SUPFAM" id="SSF52161">
    <property type="entry name" value="Ribosomal protein L13"/>
    <property type="match status" value="1"/>
</dbReference>
<comment type="caution">
    <text evidence="6">The sequence shown here is derived from an EMBL/GenBank/DDBJ whole genome shotgun (WGS) entry which is preliminary data.</text>
</comment>
<organism evidence="6 7">
    <name type="scientific">Candidatus Buchananbacteria bacterium RIFCSPHIGHO2_02_FULL_56_16</name>
    <dbReference type="NCBI Taxonomy" id="1797542"/>
    <lineage>
        <taxon>Bacteria</taxon>
        <taxon>Candidatus Buchananiibacteriota</taxon>
    </lineage>
</organism>
<name>A0A1G1YGN7_9BACT</name>
<evidence type="ECO:0000256" key="2">
    <source>
        <dbReference type="ARBA" id="ARBA00022980"/>
    </source>
</evidence>
<dbReference type="PIRSF" id="PIRSF002181">
    <property type="entry name" value="Ribosomal_L13"/>
    <property type="match status" value="1"/>
</dbReference>
<comment type="subunit">
    <text evidence="4">Part of the 50S ribosomal subunit.</text>
</comment>